<dbReference type="EC" id="3.4.24.-" evidence="11"/>
<dbReference type="SUPFAM" id="SSF50156">
    <property type="entry name" value="PDZ domain-like"/>
    <property type="match status" value="1"/>
</dbReference>
<accession>A0A1M6RKT7</accession>
<evidence type="ECO:0000256" key="8">
    <source>
        <dbReference type="ARBA" id="ARBA00022989"/>
    </source>
</evidence>
<dbReference type="CDD" id="cd06163">
    <property type="entry name" value="S2P-M50_PDZ_RseP-like"/>
    <property type="match status" value="1"/>
</dbReference>
<name>A0A1M6RKT7_9BACL</name>
<keyword evidence="6 11" id="KW-0378">Hydrolase</keyword>
<evidence type="ECO:0000256" key="4">
    <source>
        <dbReference type="ARBA" id="ARBA00022670"/>
    </source>
</evidence>
<dbReference type="InterPro" id="IPR008915">
    <property type="entry name" value="Peptidase_M50"/>
</dbReference>
<keyword evidence="14" id="KW-1185">Reference proteome</keyword>
<dbReference type="InterPro" id="IPR036034">
    <property type="entry name" value="PDZ_sf"/>
</dbReference>
<evidence type="ECO:0000256" key="2">
    <source>
        <dbReference type="ARBA" id="ARBA00004141"/>
    </source>
</evidence>
<dbReference type="GO" id="GO:0046872">
    <property type="term" value="F:metal ion binding"/>
    <property type="evidence" value="ECO:0007669"/>
    <property type="project" value="UniProtKB-KW"/>
</dbReference>
<feature type="transmembrane region" description="Helical" evidence="11">
    <location>
        <begin position="349"/>
        <end position="374"/>
    </location>
</feature>
<dbReference type="STRING" id="1830138.SAMN05443507_11242"/>
<dbReference type="CDD" id="cd23081">
    <property type="entry name" value="cpPDZ_EcRseP-like"/>
    <property type="match status" value="1"/>
</dbReference>
<evidence type="ECO:0000256" key="10">
    <source>
        <dbReference type="ARBA" id="ARBA00023136"/>
    </source>
</evidence>
<comment type="similarity">
    <text evidence="3 11">Belongs to the peptidase M50B family.</text>
</comment>
<keyword evidence="8 11" id="KW-1133">Transmembrane helix</keyword>
<evidence type="ECO:0000256" key="9">
    <source>
        <dbReference type="ARBA" id="ARBA00023049"/>
    </source>
</evidence>
<evidence type="ECO:0000256" key="6">
    <source>
        <dbReference type="ARBA" id="ARBA00022801"/>
    </source>
</evidence>
<proteinExistence type="inferred from homology"/>
<protein>
    <recommendedName>
        <fullName evidence="11">Zinc metalloprotease</fullName>
        <ecNumber evidence="11">3.4.24.-</ecNumber>
    </recommendedName>
</protein>
<gene>
    <name evidence="13" type="ORF">SAMN05443507_11242</name>
</gene>
<dbReference type="RefSeq" id="WP_129583567.1">
    <property type="nucleotide sequence ID" value="NZ_FRAF01000012.1"/>
</dbReference>
<keyword evidence="11" id="KW-0479">Metal-binding</keyword>
<evidence type="ECO:0000313" key="14">
    <source>
        <dbReference type="Proteomes" id="UP000184016"/>
    </source>
</evidence>
<keyword evidence="4 13" id="KW-0645">Protease</keyword>
<evidence type="ECO:0000256" key="11">
    <source>
        <dbReference type="RuleBase" id="RU362031"/>
    </source>
</evidence>
<keyword evidence="7 11" id="KW-0862">Zinc</keyword>
<evidence type="ECO:0000256" key="3">
    <source>
        <dbReference type="ARBA" id="ARBA00007931"/>
    </source>
</evidence>
<evidence type="ECO:0000259" key="12">
    <source>
        <dbReference type="PROSITE" id="PS50106"/>
    </source>
</evidence>
<dbReference type="GO" id="GO:0016020">
    <property type="term" value="C:membrane"/>
    <property type="evidence" value="ECO:0007669"/>
    <property type="project" value="UniProtKB-SubCell"/>
</dbReference>
<sequence>MWWLPLVHTLRSVIAIVLVFVVCIMLHEFGHFYVAKRNGVAVPVFAIGMGPKLFAFRKNGTEYSLRLFPIGGFVQLAGEMPQDAYFKKGEQLAFSLDSSGRIDAIGEPDSLPGRTVGTLVNLDLTKHMFITMETADGIRSYSVRPHARLQTSLRSSIPLVSPGEQMIGKSLWARASIILAGPVMNFLLAGVLFSLVFLHVGVPSSAPVVGAVLPNTPAAAAHLQQGDRIVQANGVPIQTWYDLKRVIVADKSNPPKPIPLLVERDGHQKWLLVRPELYQSTPIIGIDSTLTHNPFDAFAQGFKSVYTNSVNAIHLYAQVIERHQFNDLSGPVGIADVISQQAQTGVWQVMYITALLSLNLGLFNLIPIPALDGGRLLFMLVELIRGKAIDPRKEGLVHLVGFGLLMLLTVVITYRDVTRFF</sequence>
<comment type="cofactor">
    <cofactor evidence="1 11">
        <name>Zn(2+)</name>
        <dbReference type="ChEBI" id="CHEBI:29105"/>
    </cofactor>
</comment>
<evidence type="ECO:0000256" key="5">
    <source>
        <dbReference type="ARBA" id="ARBA00022692"/>
    </source>
</evidence>
<dbReference type="GO" id="GO:0006508">
    <property type="term" value="P:proteolysis"/>
    <property type="evidence" value="ECO:0007669"/>
    <property type="project" value="UniProtKB-KW"/>
</dbReference>
<keyword evidence="9 11" id="KW-0482">Metalloprotease</keyword>
<evidence type="ECO:0000256" key="1">
    <source>
        <dbReference type="ARBA" id="ARBA00001947"/>
    </source>
</evidence>
<dbReference type="Pfam" id="PF17820">
    <property type="entry name" value="PDZ_6"/>
    <property type="match status" value="1"/>
</dbReference>
<dbReference type="EMBL" id="FRAF01000012">
    <property type="protein sequence ID" value="SHK33062.1"/>
    <property type="molecule type" value="Genomic_DNA"/>
</dbReference>
<feature type="transmembrane region" description="Helical" evidence="11">
    <location>
        <begin position="395"/>
        <end position="414"/>
    </location>
</feature>
<dbReference type="Pfam" id="PF02163">
    <property type="entry name" value="Peptidase_M50"/>
    <property type="match status" value="1"/>
</dbReference>
<dbReference type="InterPro" id="IPR041489">
    <property type="entry name" value="PDZ_6"/>
</dbReference>
<dbReference type="Proteomes" id="UP000184016">
    <property type="component" value="Unassembled WGS sequence"/>
</dbReference>
<feature type="domain" description="PDZ" evidence="12">
    <location>
        <begin position="208"/>
        <end position="238"/>
    </location>
</feature>
<keyword evidence="10 11" id="KW-0472">Membrane</keyword>
<feature type="transmembrane region" description="Helical" evidence="11">
    <location>
        <begin position="6"/>
        <end position="27"/>
    </location>
</feature>
<evidence type="ECO:0000313" key="13">
    <source>
        <dbReference type="EMBL" id="SHK33062.1"/>
    </source>
</evidence>
<dbReference type="PANTHER" id="PTHR42837:SF2">
    <property type="entry name" value="MEMBRANE METALLOPROTEASE ARASP2, CHLOROPLASTIC-RELATED"/>
    <property type="match status" value="1"/>
</dbReference>
<dbReference type="NCBIfam" id="TIGR00054">
    <property type="entry name" value="RIP metalloprotease RseP"/>
    <property type="match status" value="1"/>
</dbReference>
<feature type="transmembrane region" description="Helical" evidence="11">
    <location>
        <begin position="175"/>
        <end position="198"/>
    </location>
</feature>
<dbReference type="InterPro" id="IPR004387">
    <property type="entry name" value="Pept_M50_Zn"/>
</dbReference>
<dbReference type="Gene3D" id="2.30.42.10">
    <property type="match status" value="1"/>
</dbReference>
<dbReference type="SMART" id="SM00228">
    <property type="entry name" value="PDZ"/>
    <property type="match status" value="1"/>
</dbReference>
<dbReference type="PROSITE" id="PS50106">
    <property type="entry name" value="PDZ"/>
    <property type="match status" value="1"/>
</dbReference>
<comment type="subcellular location">
    <subcellularLocation>
        <location evidence="2">Membrane</location>
        <topology evidence="2">Multi-pass membrane protein</topology>
    </subcellularLocation>
</comment>
<evidence type="ECO:0000256" key="7">
    <source>
        <dbReference type="ARBA" id="ARBA00022833"/>
    </source>
</evidence>
<dbReference type="OrthoDB" id="9782003at2"/>
<reference evidence="14" key="1">
    <citation type="submission" date="2016-11" db="EMBL/GenBank/DDBJ databases">
        <authorList>
            <person name="Varghese N."/>
            <person name="Submissions S."/>
        </authorList>
    </citation>
    <scope>NUCLEOTIDE SEQUENCE [LARGE SCALE GENOMIC DNA]</scope>
    <source>
        <strain evidence="14">USBA-503</strain>
    </source>
</reference>
<keyword evidence="5 11" id="KW-0812">Transmembrane</keyword>
<organism evidence="13 14">
    <name type="scientific">Alicyclobacillus tolerans</name>
    <dbReference type="NCBI Taxonomy" id="90970"/>
    <lineage>
        <taxon>Bacteria</taxon>
        <taxon>Bacillati</taxon>
        <taxon>Bacillota</taxon>
        <taxon>Bacilli</taxon>
        <taxon>Bacillales</taxon>
        <taxon>Alicyclobacillaceae</taxon>
        <taxon>Alicyclobacillus</taxon>
    </lineage>
</organism>
<dbReference type="GO" id="GO:0004222">
    <property type="term" value="F:metalloendopeptidase activity"/>
    <property type="evidence" value="ECO:0007669"/>
    <property type="project" value="InterPro"/>
</dbReference>
<dbReference type="InterPro" id="IPR001478">
    <property type="entry name" value="PDZ"/>
</dbReference>
<dbReference type="PANTHER" id="PTHR42837">
    <property type="entry name" value="REGULATOR OF SIGMA-E PROTEASE RSEP"/>
    <property type="match status" value="1"/>
</dbReference>
<dbReference type="AlphaFoldDB" id="A0A1M6RKT7"/>